<proteinExistence type="inferred from homology"/>
<sequence>MEKITYSPIGVIKSPFEDVRDMPIQPTGARQVIGTVEVYPEFKGGLDSLEGFSHVILLYHFHKAASWKPMITPFLDNKPHGIFSTRAPARPNPIGLSVVKLMKLDKEQGILTVEGIDVLNKTPLLDIKPFVPVFDIPDEPIRIGWLKSVQAKARKQRADARFLGKGV</sequence>
<dbReference type="InterPro" id="IPR023370">
    <property type="entry name" value="TrmO-like_N"/>
</dbReference>
<organism evidence="4">
    <name type="scientific">Thermodesulforhabdus norvegica</name>
    <dbReference type="NCBI Taxonomy" id="39841"/>
    <lineage>
        <taxon>Bacteria</taxon>
        <taxon>Pseudomonadati</taxon>
        <taxon>Thermodesulfobacteriota</taxon>
        <taxon>Syntrophobacteria</taxon>
        <taxon>Syntrophobacterales</taxon>
        <taxon>Thermodesulforhabdaceae</taxon>
        <taxon>Thermodesulforhabdus</taxon>
    </lineage>
</organism>
<evidence type="ECO:0000256" key="2">
    <source>
        <dbReference type="ARBA" id="ARBA00033753"/>
    </source>
</evidence>
<dbReference type="PANTHER" id="PTHR12818:SF0">
    <property type="entry name" value="TRNA (ADENINE(37)-N6)-METHYLTRANSFERASE"/>
    <property type="match status" value="1"/>
</dbReference>
<dbReference type="AlphaFoldDB" id="A0A7C1B011"/>
<comment type="caution">
    <text evidence="4">The sequence shown here is derived from an EMBL/GenBank/DDBJ whole genome shotgun (WGS) entry which is preliminary data.</text>
</comment>
<protein>
    <submittedName>
        <fullName evidence="4">tRNA (N6-threonylcarbamoyladenosine(37)-N6)-methyltransferase TrmO</fullName>
    </submittedName>
</protein>
<reference evidence="4" key="1">
    <citation type="journal article" date="2020" name="mSystems">
        <title>Genome- and Community-Level Interaction Insights into Carbon Utilization and Element Cycling Functions of Hydrothermarchaeota in Hydrothermal Sediment.</title>
        <authorList>
            <person name="Zhou Z."/>
            <person name="Liu Y."/>
            <person name="Xu W."/>
            <person name="Pan J."/>
            <person name="Luo Z.H."/>
            <person name="Li M."/>
        </authorList>
    </citation>
    <scope>NUCLEOTIDE SEQUENCE [LARGE SCALE GENOMIC DNA]</scope>
    <source>
        <strain evidence="4">HyVt-19</strain>
    </source>
</reference>
<name>A0A7C1B011_9BACT</name>
<comment type="similarity">
    <text evidence="2">Belongs to the tRNA methyltransferase O family.</text>
</comment>
<dbReference type="InterPro" id="IPR040372">
    <property type="entry name" value="YaeB-like"/>
</dbReference>
<dbReference type="Proteomes" id="UP000886355">
    <property type="component" value="Unassembled WGS sequence"/>
</dbReference>
<dbReference type="Gene3D" id="2.40.30.70">
    <property type="entry name" value="YaeB-like"/>
    <property type="match status" value="1"/>
</dbReference>
<dbReference type="NCBIfam" id="TIGR00104">
    <property type="entry name" value="tRNA_TsaA"/>
    <property type="match status" value="1"/>
</dbReference>
<evidence type="ECO:0000259" key="3">
    <source>
        <dbReference type="PROSITE" id="PS51668"/>
    </source>
</evidence>
<dbReference type="PANTHER" id="PTHR12818">
    <property type="entry name" value="TRNA (ADENINE(37)-N6)-METHYLTRANSFERASE"/>
    <property type="match status" value="1"/>
</dbReference>
<gene>
    <name evidence="4" type="primary">tsaA</name>
    <name evidence="4" type="ORF">ENG14_01280</name>
</gene>
<dbReference type="SUPFAM" id="SSF118196">
    <property type="entry name" value="YaeB-like"/>
    <property type="match status" value="1"/>
</dbReference>
<dbReference type="InterPro" id="IPR036413">
    <property type="entry name" value="YaeB-like_sf"/>
</dbReference>
<dbReference type="Pfam" id="PF01980">
    <property type="entry name" value="TrmO_N"/>
    <property type="match status" value="1"/>
</dbReference>
<dbReference type="CDD" id="cd09281">
    <property type="entry name" value="UPF0066"/>
    <property type="match status" value="1"/>
</dbReference>
<feature type="domain" description="TsaA-like" evidence="3">
    <location>
        <begin position="6"/>
        <end position="139"/>
    </location>
</feature>
<evidence type="ECO:0000313" key="4">
    <source>
        <dbReference type="EMBL" id="HDL89520.1"/>
    </source>
</evidence>
<evidence type="ECO:0000256" key="1">
    <source>
        <dbReference type="ARBA" id="ARBA00022691"/>
    </source>
</evidence>
<dbReference type="PROSITE" id="PS51668">
    <property type="entry name" value="TSAA_2"/>
    <property type="match status" value="1"/>
</dbReference>
<keyword evidence="1" id="KW-0949">S-adenosyl-L-methionine</keyword>
<dbReference type="InterPro" id="IPR036414">
    <property type="entry name" value="YaeB_N_sf"/>
</dbReference>
<dbReference type="EMBL" id="DQZW01000062">
    <property type="protein sequence ID" value="HDL89520.1"/>
    <property type="molecule type" value="Genomic_DNA"/>
</dbReference>
<accession>A0A7C1B011</accession>